<gene>
    <name evidence="2" type="ORF">AL536_14765</name>
    <name evidence="3" type="ORF">NCTC11327_01700</name>
</gene>
<evidence type="ECO:0000256" key="1">
    <source>
        <dbReference type="SAM" id="Coils"/>
    </source>
</evidence>
<proteinExistence type="predicted"/>
<evidence type="ECO:0000313" key="4">
    <source>
        <dbReference type="Proteomes" id="UP000057088"/>
    </source>
</evidence>
<organism evidence="3 5">
    <name type="scientific">Vibrio fluvialis</name>
    <dbReference type="NCBI Taxonomy" id="676"/>
    <lineage>
        <taxon>Bacteria</taxon>
        <taxon>Pseudomonadati</taxon>
        <taxon>Pseudomonadota</taxon>
        <taxon>Gammaproteobacteria</taxon>
        <taxon>Vibrionales</taxon>
        <taxon>Vibrionaceae</taxon>
        <taxon>Vibrio</taxon>
    </lineage>
</organism>
<feature type="coiled-coil region" evidence="1">
    <location>
        <begin position="745"/>
        <end position="772"/>
    </location>
</feature>
<dbReference type="InterPro" id="IPR027417">
    <property type="entry name" value="P-loop_NTPase"/>
</dbReference>
<keyword evidence="4" id="KW-1185">Reference proteome</keyword>
<dbReference type="AlphaFoldDB" id="A0AAX2LPB3"/>
<reference evidence="3 5" key="3">
    <citation type="submission" date="2018-06" db="EMBL/GenBank/DDBJ databases">
        <authorList>
            <consortium name="Pathogen Informatics"/>
            <person name="Doyle S."/>
        </authorList>
    </citation>
    <scope>NUCLEOTIDE SEQUENCE [LARGE SCALE GENOMIC DNA]</scope>
    <source>
        <strain evidence="3 5">NCTC11327</strain>
    </source>
</reference>
<dbReference type="Proteomes" id="UP000254626">
    <property type="component" value="Unassembled WGS sequence"/>
</dbReference>
<dbReference type="EMBL" id="UHIP01000001">
    <property type="protein sequence ID" value="SUP25292.1"/>
    <property type="molecule type" value="Genomic_DNA"/>
</dbReference>
<dbReference type="RefSeq" id="WP_061056630.1">
    <property type="nucleotide sequence ID" value="NZ_CABLBX010000003.1"/>
</dbReference>
<name>A0AAX2LPB3_VIBFL</name>
<dbReference type="KEGG" id="vfl:AL536_14765"/>
<reference evidence="2" key="2">
    <citation type="submission" date="2018-01" db="EMBL/GenBank/DDBJ databases">
        <title>FDA dAtabase for Regulatory Grade micrObial Sequences (FDA-ARGOS): Supporting development and validation of Infectious Disease Dx tests.</title>
        <authorList>
            <person name="Hoffmann M."/>
            <person name="Allard M."/>
            <person name="Evans P."/>
            <person name="Brown E."/>
            <person name="Tallon L."/>
            <person name="Sadzewicz L."/>
            <person name="Sengamalay N."/>
            <person name="Ott S."/>
            <person name="Godinez A."/>
            <person name="Nagaraj S."/>
            <person name="Vyas G."/>
            <person name="Aluvathingal J."/>
            <person name="Nadendla S."/>
            <person name="Geyer C."/>
            <person name="Sichtig H."/>
        </authorList>
    </citation>
    <scope>NUCLEOTIDE SEQUENCE</scope>
    <source>
        <strain evidence="2">ATCC 33809</strain>
    </source>
</reference>
<dbReference type="EMBL" id="CP014035">
    <property type="protein sequence ID" value="AMF94711.1"/>
    <property type="molecule type" value="Genomic_DNA"/>
</dbReference>
<evidence type="ECO:0000313" key="5">
    <source>
        <dbReference type="Proteomes" id="UP000254626"/>
    </source>
</evidence>
<dbReference type="Proteomes" id="UP000057088">
    <property type="component" value="Chromosome 2"/>
</dbReference>
<protein>
    <recommendedName>
        <fullName evidence="6">KAP NTPase domain-containing protein</fullName>
    </recommendedName>
</protein>
<accession>A0AAX2LPB3</accession>
<evidence type="ECO:0008006" key="6">
    <source>
        <dbReference type="Google" id="ProtNLM"/>
    </source>
</evidence>
<reference evidence="4" key="1">
    <citation type="submission" date="2015-12" db="EMBL/GenBank/DDBJ databases">
        <title>FDA dAtabase for Regulatory Grade micrObial Sequences (FDA-ARGOS): Supporting development and validation of Infectious Disease Dx tests.</title>
        <authorList>
            <person name="Hoffmann M."/>
            <person name="Allard M."/>
            <person name="Evans P."/>
            <person name="Brown E."/>
            <person name="Tallon L.J."/>
            <person name="Sadzewicz L."/>
            <person name="Sengamalay N."/>
            <person name="Ott S."/>
            <person name="Godinez A."/>
            <person name="Nagaraj S."/>
            <person name="Vyas G."/>
            <person name="Aluvathingal J."/>
            <person name="Nadendla S."/>
            <person name="Geyer C."/>
            <person name="Sichtig H."/>
        </authorList>
    </citation>
    <scope>NUCLEOTIDE SEQUENCE [LARGE SCALE GENOMIC DNA]</scope>
    <source>
        <strain evidence="4">ATCC 33809</strain>
    </source>
</reference>
<dbReference type="SUPFAM" id="SSF52540">
    <property type="entry name" value="P-loop containing nucleoside triphosphate hydrolases"/>
    <property type="match status" value="1"/>
</dbReference>
<evidence type="ECO:0000313" key="2">
    <source>
        <dbReference type="EMBL" id="AMF94711.1"/>
    </source>
</evidence>
<keyword evidence="1" id="KW-0175">Coiled coil</keyword>
<sequence length="909" mass="103995">MVYKLDVSREEYRDDYAKEKESGELWQIYAKNQLVSNLSSILKDAEKYKLTRSEGDRKETWLSHNSILVTSPRGSGKTVFLRNSKHMWNSSQQGKEGRGKLFFLDVIDPTMLMDNDSFANVIIAQIYQSVSDHFNKKSNICSNARDEFHHSLKRLSDSMGKSSEFDGSIGIDKILKYSSGIQVENKFHHFVESAIKVLGCSAIVVLIDDVDMALENAFEVVDEVRRYLGCPYIIPIVSGDLKLYEHMTQVRFDERAYSNDCRDVALRNDGIQLSSELTTAYLTKVFPSHTRITLFSIENLLSQMEIIESDNGIKDSNKIIPYSIYREDLFNKFNYLCHNRDSRKEQFTPKSARELTQLVRTIKPSELKDVEQTDTELMTLYIKNKGWAAQQKQGDAFSNAESAITLNYNRDKSFNIHRLLAFNIKAQSDLVVYPWASYPVYESQLEALELLPSLGGKDVKNKQLLDNIFDDKSRILKSMPPLEFLVSDLFISKKVNEENKSYSVLISDDVLPENVNHPDMLVSDIKSKDSGATERKIDVKYSVESALLDIYTEGEIYSTLNNTKRFVLFSRAFELLFYSFVKNESELSYDVVDEIIKKKPFYSIVSFSETKISIDGDNEEIIDELDKGRSSLALFGEIVRWKREYSPKINAMGSFKLIPIFTYIFNSVFTAMNVIKANYSLSKSSKNNTDDYKDEHLSDIVLRFKYNLLNAVLRAGIYGEAVYANVLIGAKSETVRDFGEVVSREKTYTRNKARLESEIDRFTKAVDVEKSQRLQEVMKLHDAIDQHPIFSILRSEDGLYSPTLKLGGISKRYRQDKTNQDLKALLGPAIDDANHILNNIVSNRVKTLSTFTDKLEDASVSEDATKAIVAVKDNLPPDFEQQEFYKNLDERLQNFIKAISIYGNQDAEN</sequence>
<dbReference type="GeneID" id="29385879"/>
<evidence type="ECO:0000313" key="3">
    <source>
        <dbReference type="EMBL" id="SUP25292.1"/>
    </source>
</evidence>